<evidence type="ECO:0000256" key="8">
    <source>
        <dbReference type="ARBA" id="ARBA00022723"/>
    </source>
</evidence>
<evidence type="ECO:0000313" key="25">
    <source>
        <dbReference type="Proteomes" id="UP000186922"/>
    </source>
</evidence>
<feature type="transmembrane region" description="Helical" evidence="21">
    <location>
        <begin position="166"/>
        <end position="189"/>
    </location>
</feature>
<keyword evidence="4" id="KW-0813">Transport</keyword>
<comment type="similarity">
    <text evidence="2">Belongs to the LETM1 family.</text>
</comment>
<dbReference type="Pfam" id="PF26561">
    <property type="entry name" value="LETM1_C"/>
    <property type="match status" value="1"/>
</dbReference>
<evidence type="ECO:0000256" key="17">
    <source>
        <dbReference type="ARBA" id="ARBA00031360"/>
    </source>
</evidence>
<dbReference type="InterPro" id="IPR044202">
    <property type="entry name" value="LETM1/MDM38-like"/>
</dbReference>
<dbReference type="PANTHER" id="PTHR14009">
    <property type="entry name" value="LEUCINE ZIPPER-EF-HAND CONTAINING TRANSMEMBRANE PROTEIN"/>
    <property type="match status" value="1"/>
</dbReference>
<feature type="region of interest" description="Disordered" evidence="20">
    <location>
        <begin position="704"/>
        <end position="726"/>
    </location>
</feature>
<dbReference type="GO" id="GO:0043022">
    <property type="term" value="F:ribosome binding"/>
    <property type="evidence" value="ECO:0007669"/>
    <property type="project" value="InterPro"/>
</dbReference>
<dbReference type="InterPro" id="IPR033122">
    <property type="entry name" value="LETM1-like_RBD"/>
</dbReference>
<comment type="subcellular location">
    <subcellularLocation>
        <location evidence="1">Mitochondrion inner membrane</location>
        <topology evidence="1">Single-pass membrane protein</topology>
    </subcellularLocation>
</comment>
<dbReference type="InterPro" id="IPR059005">
    <property type="entry name" value="LETM1_C"/>
</dbReference>
<keyword evidence="11" id="KW-0809">Transit peptide</keyword>
<dbReference type="GO" id="GO:0015297">
    <property type="term" value="F:antiporter activity"/>
    <property type="evidence" value="ECO:0007669"/>
    <property type="project" value="UniProtKB-KW"/>
</dbReference>
<keyword evidence="15 18" id="KW-0496">Mitochondrion</keyword>
<dbReference type="InterPro" id="IPR002048">
    <property type="entry name" value="EF_hand_dom"/>
</dbReference>
<keyword evidence="14" id="KW-0406">Ion transport</keyword>
<evidence type="ECO:0000256" key="2">
    <source>
        <dbReference type="ARBA" id="ARBA00009584"/>
    </source>
</evidence>
<dbReference type="PROSITE" id="PS51758">
    <property type="entry name" value="LETM1_RBD"/>
    <property type="match status" value="1"/>
</dbReference>
<dbReference type="InterPro" id="IPR011992">
    <property type="entry name" value="EF-hand-dom_pair"/>
</dbReference>
<evidence type="ECO:0000256" key="20">
    <source>
        <dbReference type="SAM" id="MobiDB-lite"/>
    </source>
</evidence>
<proteinExistence type="inferred from homology"/>
<keyword evidence="9" id="KW-0999">Mitochondrion inner membrane</keyword>
<gene>
    <name evidence="24" type="primary">RvY_01620-1</name>
    <name evidence="24" type="synonym">RvY_01620.1</name>
    <name evidence="24" type="ORF">RvY_01620</name>
</gene>
<dbReference type="OrthoDB" id="624114at2759"/>
<dbReference type="Gene3D" id="1.10.238.10">
    <property type="entry name" value="EF-hand"/>
    <property type="match status" value="1"/>
</dbReference>
<dbReference type="EMBL" id="BDGG01000001">
    <property type="protein sequence ID" value="GAU89021.1"/>
    <property type="molecule type" value="Genomic_DNA"/>
</dbReference>
<dbReference type="GO" id="GO:0005509">
    <property type="term" value="F:calcium ion binding"/>
    <property type="evidence" value="ECO:0007669"/>
    <property type="project" value="InterPro"/>
</dbReference>
<feature type="domain" description="EF-hand" evidence="22">
    <location>
        <begin position="649"/>
        <end position="684"/>
    </location>
</feature>
<dbReference type="Proteomes" id="UP000186922">
    <property type="component" value="Unassembled WGS sequence"/>
</dbReference>
<evidence type="ECO:0000256" key="12">
    <source>
        <dbReference type="ARBA" id="ARBA00022989"/>
    </source>
</evidence>
<keyword evidence="12 21" id="KW-1133">Transmembrane helix</keyword>
<dbReference type="AlphaFoldDB" id="A0A1D1UHT2"/>
<keyword evidence="6" id="KW-0109">Calcium transport</keyword>
<keyword evidence="16 21" id="KW-0472">Membrane</keyword>
<dbReference type="PROSITE" id="PS50222">
    <property type="entry name" value="EF_HAND_2"/>
    <property type="match status" value="1"/>
</dbReference>
<comment type="caution">
    <text evidence="24">The sequence shown here is derived from an EMBL/GenBank/DDBJ whole genome shotgun (WGS) entry which is preliminary data.</text>
</comment>
<evidence type="ECO:0000256" key="14">
    <source>
        <dbReference type="ARBA" id="ARBA00023065"/>
    </source>
</evidence>
<evidence type="ECO:0000259" key="22">
    <source>
        <dbReference type="PROSITE" id="PS50222"/>
    </source>
</evidence>
<evidence type="ECO:0000256" key="7">
    <source>
        <dbReference type="ARBA" id="ARBA00022692"/>
    </source>
</evidence>
<keyword evidence="10" id="KW-0106">Calcium</keyword>
<dbReference type="STRING" id="947166.A0A1D1UHT2"/>
<evidence type="ECO:0000256" key="4">
    <source>
        <dbReference type="ARBA" id="ARBA00022448"/>
    </source>
</evidence>
<keyword evidence="7 21" id="KW-0812">Transmembrane</keyword>
<dbReference type="PANTHER" id="PTHR14009:SF1">
    <property type="entry name" value="MITOCHONDRIAL PROTON_CALCIUM EXCHANGER PROTEIN"/>
    <property type="match status" value="1"/>
</dbReference>
<dbReference type="SUPFAM" id="SSF47473">
    <property type="entry name" value="EF-hand"/>
    <property type="match status" value="1"/>
</dbReference>
<evidence type="ECO:0000256" key="18">
    <source>
        <dbReference type="PROSITE-ProRule" id="PRU01094"/>
    </source>
</evidence>
<evidence type="ECO:0000256" key="1">
    <source>
        <dbReference type="ARBA" id="ARBA00004434"/>
    </source>
</evidence>
<dbReference type="GO" id="GO:0005743">
    <property type="term" value="C:mitochondrial inner membrane"/>
    <property type="evidence" value="ECO:0007669"/>
    <property type="project" value="UniProtKB-SubCell"/>
</dbReference>
<dbReference type="GO" id="GO:0030003">
    <property type="term" value="P:intracellular monoatomic cation homeostasis"/>
    <property type="evidence" value="ECO:0007669"/>
    <property type="project" value="TreeGrafter"/>
</dbReference>
<evidence type="ECO:0000259" key="23">
    <source>
        <dbReference type="PROSITE" id="PS51758"/>
    </source>
</evidence>
<evidence type="ECO:0000256" key="21">
    <source>
        <dbReference type="SAM" id="Phobius"/>
    </source>
</evidence>
<keyword evidence="13 19" id="KW-0175">Coiled coil</keyword>
<keyword evidence="25" id="KW-1185">Reference proteome</keyword>
<name>A0A1D1UHT2_RAMVA</name>
<keyword evidence="8" id="KW-0479">Metal-binding</keyword>
<evidence type="ECO:0000256" key="6">
    <source>
        <dbReference type="ARBA" id="ARBA00022568"/>
    </source>
</evidence>
<evidence type="ECO:0000256" key="9">
    <source>
        <dbReference type="ARBA" id="ARBA00022792"/>
    </source>
</evidence>
<evidence type="ECO:0000256" key="3">
    <source>
        <dbReference type="ARBA" id="ARBA00020557"/>
    </source>
</evidence>
<protein>
    <recommendedName>
        <fullName evidence="3">Mitochondrial proton/calcium exchanger protein</fullName>
    </recommendedName>
    <alternativeName>
        <fullName evidence="17">Leucine zipper-EF-hand-containing transmembrane protein 1</fullName>
    </alternativeName>
</protein>
<evidence type="ECO:0000256" key="19">
    <source>
        <dbReference type="SAM" id="Coils"/>
    </source>
</evidence>
<dbReference type="Pfam" id="PF07766">
    <property type="entry name" value="LETM1_RBD"/>
    <property type="match status" value="1"/>
</dbReference>
<organism evidence="24 25">
    <name type="scientific">Ramazzottius varieornatus</name>
    <name type="common">Water bear</name>
    <name type="synonym">Tardigrade</name>
    <dbReference type="NCBI Taxonomy" id="947166"/>
    <lineage>
        <taxon>Eukaryota</taxon>
        <taxon>Metazoa</taxon>
        <taxon>Ecdysozoa</taxon>
        <taxon>Tardigrada</taxon>
        <taxon>Eutardigrada</taxon>
        <taxon>Parachela</taxon>
        <taxon>Hypsibioidea</taxon>
        <taxon>Ramazzottiidae</taxon>
        <taxon>Ramazzottius</taxon>
    </lineage>
</organism>
<feature type="coiled-coil region" evidence="19">
    <location>
        <begin position="424"/>
        <end position="464"/>
    </location>
</feature>
<feature type="coiled-coil region" evidence="19">
    <location>
        <begin position="530"/>
        <end position="607"/>
    </location>
</feature>
<sequence length="726" mass="83377">MFCVGLRSHQIGLGSSRRLHHAALRNLAPPILHRRLPLSASYSFSLEHVSPVVSLDYCLRRRFHASSSVWDINEKSKVEETIEVLKQEKDKSSKALATPGQKENLPAVTKKTIWQRVVAEVKHYYHGFRLLGTEIRISWGLLMKLIRGESLSRREHKQLVRTVSDIFRLVPFIVILVIPFAEFALPVLLKFFPNMLPSTFEEKSKKEEGLRKRLKVKLEMAKFLQETIHETALEHKQNEKSTKAEEFSQFFDKIRTSGEQASTEEIMKFAKLFEDDLTLDNLPRDVIVALCRLLDIGVYGLPPELLRFQLRMRLRNLKSDDKMIEMEGVENLDTDELQAACRARGMRAIGMSEERLRSQLSQWLDLSLGEKIPPSLLLLSRAMYLPENLTTEEQIKSTIAKMPEKLGDEMEVKLAEQEGGKVDYEIKRKLVKEEQETIKKEQAERKEQEQANAEKEALAKLQRKAQAATPVLTDVLLQTADVKNKAPEDVTKADLQTVKPLIQEITKQDMDHIEDIIEKISKDKYTLLEKQDLKEEVAEYKEDINELKQLPQASDLQESKAARRLTKQVDSMLKRMDKLMIQLEEQKKEIKDEVIDTSKQVKILEKDADVDTHKMLDMVDKMDQKKDNILNIQTLVSTMKELGKTGDHERLARIEEVLRLMDIDKDGNIELEHALKVIELIGEENTTITPKQLEEVMDVLRKEAILEDQPSGSGDKSGAPSDKKTI</sequence>
<evidence type="ECO:0000256" key="5">
    <source>
        <dbReference type="ARBA" id="ARBA00022449"/>
    </source>
</evidence>
<evidence type="ECO:0000256" key="13">
    <source>
        <dbReference type="ARBA" id="ARBA00023054"/>
    </source>
</evidence>
<evidence type="ECO:0000256" key="10">
    <source>
        <dbReference type="ARBA" id="ARBA00022837"/>
    </source>
</evidence>
<evidence type="ECO:0000256" key="16">
    <source>
        <dbReference type="ARBA" id="ARBA00023136"/>
    </source>
</evidence>
<reference evidence="24 25" key="1">
    <citation type="journal article" date="2016" name="Nat. Commun.">
        <title>Extremotolerant tardigrade genome and improved radiotolerance of human cultured cells by tardigrade-unique protein.</title>
        <authorList>
            <person name="Hashimoto T."/>
            <person name="Horikawa D.D."/>
            <person name="Saito Y."/>
            <person name="Kuwahara H."/>
            <person name="Kozuka-Hata H."/>
            <person name="Shin-I T."/>
            <person name="Minakuchi Y."/>
            <person name="Ohishi K."/>
            <person name="Motoyama A."/>
            <person name="Aizu T."/>
            <person name="Enomoto A."/>
            <person name="Kondo K."/>
            <person name="Tanaka S."/>
            <person name="Hara Y."/>
            <person name="Koshikawa S."/>
            <person name="Sagara H."/>
            <person name="Miura T."/>
            <person name="Yokobori S."/>
            <person name="Miyagawa K."/>
            <person name="Suzuki Y."/>
            <person name="Kubo T."/>
            <person name="Oyama M."/>
            <person name="Kohara Y."/>
            <person name="Fujiyama A."/>
            <person name="Arakawa K."/>
            <person name="Katayama T."/>
            <person name="Toyoda A."/>
            <person name="Kunieda T."/>
        </authorList>
    </citation>
    <scope>NUCLEOTIDE SEQUENCE [LARGE SCALE GENOMIC DNA]</scope>
    <source>
        <strain evidence="24 25">YOKOZUNA-1</strain>
    </source>
</reference>
<evidence type="ECO:0000256" key="15">
    <source>
        <dbReference type="ARBA" id="ARBA00023128"/>
    </source>
</evidence>
<keyword evidence="5" id="KW-0050">Antiport</keyword>
<feature type="domain" description="Letm1 RBD" evidence="23">
    <location>
        <begin position="212"/>
        <end position="477"/>
    </location>
</feature>
<evidence type="ECO:0000313" key="24">
    <source>
        <dbReference type="EMBL" id="GAU89021.1"/>
    </source>
</evidence>
<evidence type="ECO:0000256" key="11">
    <source>
        <dbReference type="ARBA" id="ARBA00022946"/>
    </source>
</evidence>
<accession>A0A1D1UHT2</accession>